<dbReference type="Gene3D" id="1.25.10.10">
    <property type="entry name" value="Leucine-rich Repeat Variant"/>
    <property type="match status" value="4"/>
</dbReference>
<comment type="catalytic activity">
    <reaction evidence="1">
        <text>S-ubiquitinyl-[E2 ubiquitin-conjugating enzyme]-L-cysteine + [acceptor protein]-L-lysine = [E2 ubiquitin-conjugating enzyme]-L-cysteine + N(6)-ubiquitinyl-[acceptor protein]-L-lysine.</text>
        <dbReference type="EC" id="2.3.2.27"/>
    </reaction>
</comment>
<comment type="caution">
    <text evidence="7">The sequence shown here is derived from an EMBL/GenBank/DDBJ whole genome shotgun (WGS) entry which is preliminary data.</text>
</comment>
<dbReference type="GO" id="GO:0061630">
    <property type="term" value="F:ubiquitin protein ligase activity"/>
    <property type="evidence" value="ECO:0007669"/>
    <property type="project" value="UniProtKB-EC"/>
</dbReference>
<dbReference type="EC" id="2.3.2.27" evidence="3"/>
<dbReference type="InterPro" id="IPR003613">
    <property type="entry name" value="Ubox_domain"/>
</dbReference>
<dbReference type="InterPro" id="IPR011989">
    <property type="entry name" value="ARM-like"/>
</dbReference>
<evidence type="ECO:0000256" key="5">
    <source>
        <dbReference type="PROSITE-ProRule" id="PRU00259"/>
    </source>
</evidence>
<evidence type="ECO:0000313" key="8">
    <source>
        <dbReference type="Proteomes" id="UP001552299"/>
    </source>
</evidence>
<dbReference type="InterPro" id="IPR013083">
    <property type="entry name" value="Znf_RING/FYVE/PHD"/>
</dbReference>
<dbReference type="PANTHER" id="PTHR45958:SF5">
    <property type="entry name" value="RING-TYPE E3 UBIQUITIN TRANSFERASE"/>
    <property type="match status" value="1"/>
</dbReference>
<dbReference type="InterPro" id="IPR000225">
    <property type="entry name" value="Armadillo"/>
</dbReference>
<evidence type="ECO:0000256" key="3">
    <source>
        <dbReference type="ARBA" id="ARBA00012483"/>
    </source>
</evidence>
<keyword evidence="4" id="KW-0808">Transferase</keyword>
<reference evidence="7 8" key="1">
    <citation type="journal article" date="2024" name="Plant Biotechnol. J.">
        <title>Dendrobium thyrsiflorum genome and its molecular insights into genes involved in important horticultural traits.</title>
        <authorList>
            <person name="Chen B."/>
            <person name="Wang J.Y."/>
            <person name="Zheng P.J."/>
            <person name="Li K.L."/>
            <person name="Liang Y.M."/>
            <person name="Chen X.F."/>
            <person name="Zhang C."/>
            <person name="Zhao X."/>
            <person name="He X."/>
            <person name="Zhang G.Q."/>
            <person name="Liu Z.J."/>
            <person name="Xu Q."/>
        </authorList>
    </citation>
    <scope>NUCLEOTIDE SEQUENCE [LARGE SCALE GENOMIC DNA]</scope>
    <source>
        <strain evidence="7">GZMU011</strain>
    </source>
</reference>
<organism evidence="7 8">
    <name type="scientific">Dendrobium thyrsiflorum</name>
    <name type="common">Pinecone-like raceme dendrobium</name>
    <name type="synonym">Orchid</name>
    <dbReference type="NCBI Taxonomy" id="117978"/>
    <lineage>
        <taxon>Eukaryota</taxon>
        <taxon>Viridiplantae</taxon>
        <taxon>Streptophyta</taxon>
        <taxon>Embryophyta</taxon>
        <taxon>Tracheophyta</taxon>
        <taxon>Spermatophyta</taxon>
        <taxon>Magnoliopsida</taxon>
        <taxon>Liliopsida</taxon>
        <taxon>Asparagales</taxon>
        <taxon>Orchidaceae</taxon>
        <taxon>Epidendroideae</taxon>
        <taxon>Malaxideae</taxon>
        <taxon>Dendrobiinae</taxon>
        <taxon>Dendrobium</taxon>
    </lineage>
</organism>
<evidence type="ECO:0000313" key="7">
    <source>
        <dbReference type="EMBL" id="KAL0920814.1"/>
    </source>
</evidence>
<dbReference type="PANTHER" id="PTHR45958">
    <property type="entry name" value="RING-TYPE E3 UBIQUITIN TRANSFERASE"/>
    <property type="match status" value="1"/>
</dbReference>
<comment type="pathway">
    <text evidence="2">Protein modification; protein ubiquitination.</text>
</comment>
<dbReference type="InterPro" id="IPR016024">
    <property type="entry name" value="ARM-type_fold"/>
</dbReference>
<dbReference type="InterPro" id="IPR052608">
    <property type="entry name" value="U-box_domain_protein"/>
</dbReference>
<evidence type="ECO:0000256" key="2">
    <source>
        <dbReference type="ARBA" id="ARBA00004906"/>
    </source>
</evidence>
<dbReference type="PROSITE" id="PS50176">
    <property type="entry name" value="ARM_REPEAT"/>
    <property type="match status" value="1"/>
</dbReference>
<protein>
    <recommendedName>
        <fullName evidence="3">RING-type E3 ubiquitin transferase</fullName>
        <ecNumber evidence="3">2.3.2.27</ecNumber>
    </recommendedName>
</protein>
<evidence type="ECO:0000259" key="6">
    <source>
        <dbReference type="PROSITE" id="PS51698"/>
    </source>
</evidence>
<accession>A0ABD0V782</accession>
<dbReference type="CDD" id="cd16664">
    <property type="entry name" value="RING-Ubox_PUB"/>
    <property type="match status" value="1"/>
</dbReference>
<dbReference type="GO" id="GO:0016567">
    <property type="term" value="P:protein ubiquitination"/>
    <property type="evidence" value="ECO:0007669"/>
    <property type="project" value="UniProtKB-ARBA"/>
</dbReference>
<name>A0ABD0V782_DENTH</name>
<dbReference type="Proteomes" id="UP001552299">
    <property type="component" value="Unassembled WGS sequence"/>
</dbReference>
<proteinExistence type="predicted"/>
<evidence type="ECO:0000256" key="4">
    <source>
        <dbReference type="ARBA" id="ARBA00022679"/>
    </source>
</evidence>
<dbReference type="SUPFAM" id="SSF48371">
    <property type="entry name" value="ARM repeat"/>
    <property type="match status" value="2"/>
</dbReference>
<dbReference type="Gene3D" id="3.30.40.10">
    <property type="entry name" value="Zinc/RING finger domain, C3HC4 (zinc finger)"/>
    <property type="match status" value="1"/>
</dbReference>
<dbReference type="SMART" id="SM00504">
    <property type="entry name" value="Ubox"/>
    <property type="match status" value="1"/>
</dbReference>
<dbReference type="InterPro" id="IPR045210">
    <property type="entry name" value="RING-Ubox_PUB"/>
</dbReference>
<dbReference type="PROSITE" id="PS51698">
    <property type="entry name" value="U_BOX"/>
    <property type="match status" value="1"/>
</dbReference>
<gene>
    <name evidence="7" type="ORF">M5K25_009984</name>
</gene>
<dbReference type="SMART" id="SM00185">
    <property type="entry name" value="ARM"/>
    <property type="match status" value="8"/>
</dbReference>
<dbReference type="AlphaFoldDB" id="A0ABD0V782"/>
<feature type="domain" description="U-box" evidence="6">
    <location>
        <begin position="257"/>
        <end position="331"/>
    </location>
</feature>
<evidence type="ECO:0000256" key="1">
    <source>
        <dbReference type="ARBA" id="ARBA00000900"/>
    </source>
</evidence>
<sequence>MTEEDPSDDSLTAASYLICRAAHAIAFNSDALIDRQALTELSSCLLHTLPVLRELEDKLHSSSISTIATALDALSKAAEVASASASSSIDFESSRRSRLYLVISSRQTSRRLSCATRDLYVALSLLPFSSSALDKVEAIRDRLVAVEFRASSAVEEVLDKIESAVCDQASDRAYANHILSLVADVSGVSHDPLTLRVELDKLRAEVAESRERKDLAEAVQMDQIVSFLSISDAVSSFREREERYLSKRNRLGNQPLQPLQPFLCPITGDVMDEPVETSFGHTFEKSAIEKWFAEGNCTCPLTMTPLSVDDLRPNYTLKKSIEEWRERNRIITIANLKTMFESNDEQEVLHSLDRLAEFCKEDSHRDWIVFENYLPVLVGLLERKSLEIRCRALFVLYILARDSDDTKQEQLAGIDKLIEFVVMSLGRRSEERKLAVALLLELSRTELIRSKIGKARGCIFLLVTTTNDGNQAATDATLLLENLSYLDENVVKMAKANYFKPLLRCLGSGNDDVKKIMVTTLAEIELPDQSKAALLRDGALDVLLHLVKHSDPDIKTMAVKSLQSLSTLPENGVKMISEGALSPLLDLLRHHHYTAYHILSELAATTIMNIISSAVDLKDDESLILLKSDDDIFWLFSLVNLTGPSIQRSILRTFYALCHLTSAEDIKYKLKQCNAIEVLIPHCQNNNILVRLNAIKLLSCLTEDIDASVLADSSCLQTLQSIIKTSKDDEEIAASMNIISNLPADFLQIIQWLLEGNGLVAIIQFLKNAKLGGPSKNDIIENAARALCHFTIPTNFECQKKAVQAGVISDLLHLLACGTSLSKRYAAISLAQFSENSFKLTKPVEKPWGFFCCAAAPEEVCIVHNGVCSVEQSFCLLEAEAVLPLVRLLSEPDITVNEAALIALSTLIVDERLQSGSKLLFQMNGIAPIIKLLNSESPDVQVKAALVLERIFRLEEYKKIYGASAQMPLICITHKGNSMVRALAAKILAHLNVLHEQSSYF</sequence>
<feature type="repeat" description="ARM" evidence="5">
    <location>
        <begin position="538"/>
        <end position="580"/>
    </location>
</feature>
<dbReference type="EMBL" id="JANQDX010000008">
    <property type="protein sequence ID" value="KAL0920814.1"/>
    <property type="molecule type" value="Genomic_DNA"/>
</dbReference>
<keyword evidence="8" id="KW-1185">Reference proteome</keyword>
<dbReference type="SUPFAM" id="SSF57850">
    <property type="entry name" value="RING/U-box"/>
    <property type="match status" value="1"/>
</dbReference>
<dbReference type="Pfam" id="PF04564">
    <property type="entry name" value="U-box"/>
    <property type="match status" value="1"/>
</dbReference>